<gene>
    <name evidence="1" type="ORF">BjapCC829_23135</name>
</gene>
<accession>A0ABY3QB62</accession>
<proteinExistence type="predicted"/>
<keyword evidence="2" id="KW-1185">Reference proteome</keyword>
<protein>
    <submittedName>
        <fullName evidence="1">Uncharacterized protein</fullName>
    </submittedName>
</protein>
<evidence type="ECO:0000313" key="2">
    <source>
        <dbReference type="Proteomes" id="UP001430990"/>
    </source>
</evidence>
<sequence length="167" mass="18878">MDTLYEIAKAVGAASGLLAISLLLWDRYVKHVPVAVIVARPLMAGSRQIVPFLHLKNPSDRPILVSWKDGDHRKMRVAKGQSLEGVLQTMFEGDTTISLDAGADAVLPIFKPRDYDNISPENQMELCLRWKFVQPRIWKVDRSIVASIKKIDLDRLIEGYREHDDEG</sequence>
<evidence type="ECO:0000313" key="1">
    <source>
        <dbReference type="EMBL" id="UFW82886.1"/>
    </source>
</evidence>
<dbReference type="RefSeq" id="WP_231141953.1">
    <property type="nucleotide sequence ID" value="NZ_CP088100.1"/>
</dbReference>
<dbReference type="Proteomes" id="UP001430990">
    <property type="component" value="Chromosome"/>
</dbReference>
<organism evidence="1 2">
    <name type="scientific">Bradyrhizobium barranii</name>
    <dbReference type="NCBI Taxonomy" id="2992140"/>
    <lineage>
        <taxon>Bacteria</taxon>
        <taxon>Pseudomonadati</taxon>
        <taxon>Pseudomonadota</taxon>
        <taxon>Alphaproteobacteria</taxon>
        <taxon>Hyphomicrobiales</taxon>
        <taxon>Nitrobacteraceae</taxon>
        <taxon>Bradyrhizobium</taxon>
    </lineage>
</organism>
<name>A0ABY3QB62_9BRAD</name>
<dbReference type="EMBL" id="CP088100">
    <property type="protein sequence ID" value="UFW82886.1"/>
    <property type="molecule type" value="Genomic_DNA"/>
</dbReference>
<reference evidence="1" key="1">
    <citation type="submission" date="2021-11" db="EMBL/GenBank/DDBJ databases">
        <title>Australian commercial rhizobial inoculants.</title>
        <authorList>
            <person name="Kohlmeier M.G."/>
            <person name="O'Hara G.W."/>
            <person name="Colombi E."/>
            <person name="Ramsay J.P."/>
            <person name="Terpolilli J."/>
        </authorList>
    </citation>
    <scope>NUCLEOTIDE SEQUENCE</scope>
    <source>
        <strain evidence="1">CC829</strain>
    </source>
</reference>